<dbReference type="AlphaFoldDB" id="A0AAE3VJ86"/>
<evidence type="ECO:0000259" key="6">
    <source>
        <dbReference type="PROSITE" id="PS50173"/>
    </source>
</evidence>
<dbReference type="Gene3D" id="3.30.70.270">
    <property type="match status" value="1"/>
</dbReference>
<protein>
    <submittedName>
        <fullName evidence="7">DNA polymerase V</fullName>
    </submittedName>
</protein>
<dbReference type="InterPro" id="IPR024728">
    <property type="entry name" value="PolY_HhH_motif"/>
</dbReference>
<proteinExistence type="inferred from homology"/>
<dbReference type="RefSeq" id="WP_307264253.1">
    <property type="nucleotide sequence ID" value="NZ_JAUSVL010000001.1"/>
</dbReference>
<dbReference type="GO" id="GO:0005829">
    <property type="term" value="C:cytosol"/>
    <property type="evidence" value="ECO:0007669"/>
    <property type="project" value="TreeGrafter"/>
</dbReference>
<dbReference type="PANTHER" id="PTHR11076">
    <property type="entry name" value="DNA REPAIR POLYMERASE UMUC / TRANSFERASE FAMILY MEMBER"/>
    <property type="match status" value="1"/>
</dbReference>
<dbReference type="Pfam" id="PF11799">
    <property type="entry name" value="IMS_C"/>
    <property type="match status" value="1"/>
</dbReference>
<keyword evidence="4" id="KW-0234">DNA repair</keyword>
<dbReference type="PANTHER" id="PTHR11076:SF34">
    <property type="entry name" value="PROTEIN UMUC"/>
    <property type="match status" value="1"/>
</dbReference>
<keyword evidence="5" id="KW-0742">SOS response</keyword>
<dbReference type="GO" id="GO:0042276">
    <property type="term" value="P:error-prone translesion synthesis"/>
    <property type="evidence" value="ECO:0007669"/>
    <property type="project" value="TreeGrafter"/>
</dbReference>
<comment type="caution">
    <text evidence="7">The sequence shown here is derived from an EMBL/GenBank/DDBJ whole genome shotgun (WGS) entry which is preliminary data.</text>
</comment>
<dbReference type="InterPro" id="IPR050116">
    <property type="entry name" value="DNA_polymerase-Y"/>
</dbReference>
<keyword evidence="2" id="KW-0227">DNA damage</keyword>
<keyword evidence="8" id="KW-1185">Reference proteome</keyword>
<dbReference type="Pfam" id="PF13438">
    <property type="entry name" value="DUF4113"/>
    <property type="match status" value="1"/>
</dbReference>
<dbReference type="InterPro" id="IPR025188">
    <property type="entry name" value="DUF4113"/>
</dbReference>
<dbReference type="InterPro" id="IPR043128">
    <property type="entry name" value="Rev_trsase/Diguanyl_cyclase"/>
</dbReference>
<evidence type="ECO:0000256" key="5">
    <source>
        <dbReference type="ARBA" id="ARBA00023236"/>
    </source>
</evidence>
<feature type="domain" description="UmuC" evidence="6">
    <location>
        <begin position="2"/>
        <end position="182"/>
    </location>
</feature>
<dbReference type="Gene3D" id="3.40.1170.60">
    <property type="match status" value="1"/>
</dbReference>
<comment type="similarity">
    <text evidence="1">Belongs to the DNA polymerase type-Y family.</text>
</comment>
<name>A0AAE3VJ86_9BACT</name>
<evidence type="ECO:0000313" key="8">
    <source>
        <dbReference type="Proteomes" id="UP001238163"/>
    </source>
</evidence>
<dbReference type="GO" id="GO:0009432">
    <property type="term" value="P:SOS response"/>
    <property type="evidence" value="ECO:0007669"/>
    <property type="project" value="UniProtKB-KW"/>
</dbReference>
<accession>A0AAE3VJ86</accession>
<evidence type="ECO:0000256" key="1">
    <source>
        <dbReference type="ARBA" id="ARBA00010945"/>
    </source>
</evidence>
<keyword evidence="3" id="KW-0741">SOS mutagenesis</keyword>
<evidence type="ECO:0000256" key="2">
    <source>
        <dbReference type="ARBA" id="ARBA00022763"/>
    </source>
</evidence>
<dbReference type="InterPro" id="IPR043502">
    <property type="entry name" value="DNA/RNA_pol_sf"/>
</dbReference>
<dbReference type="InterPro" id="IPR017961">
    <property type="entry name" value="DNA_pol_Y-fam_little_finger"/>
</dbReference>
<dbReference type="Proteomes" id="UP001238163">
    <property type="component" value="Unassembled WGS sequence"/>
</dbReference>
<dbReference type="Gene3D" id="1.10.150.20">
    <property type="entry name" value="5' to 3' exonuclease, C-terminal subdomain"/>
    <property type="match status" value="1"/>
</dbReference>
<dbReference type="InterPro" id="IPR001126">
    <property type="entry name" value="UmuC"/>
</dbReference>
<dbReference type="GO" id="GO:0006281">
    <property type="term" value="P:DNA repair"/>
    <property type="evidence" value="ECO:0007669"/>
    <property type="project" value="UniProtKB-KW"/>
</dbReference>
<sequence>MIGLVDGNNFYVSCERIFDPSLEGKPVAVLSNNDGCVISRSQEFKNLQIPMGTPYFQLREAEKYYGLIFRSSNYELYGDISRRVIAVLQEFSQDVEQYSIDEAFVQVPLDDLEECHRFGLSLRQRVLRWVGIPCGVGFAKTKTLAKIANHIGKKRPDGVFVMPADPSTVLATVPVAEVWGVGRRLAPKLERLGIRNAQQLAEKDDDFLLKRFSIMLARTALELRGIPAVAADTLHDIAQSVTCSRSFGHPVVDFTDLAESVAHYAAQAAEHLRRDGLVAAGANVYFQYHPEQGPPPRDGGFTGTTLTFPTPTASTGDIIKAISPKLPAMFIPGRRYKKSGVVFFGLESTSHQQLQLFSSHQDDSRKERLAAAMDDINRHYGHGTLFNLAEGINRPWSMKRERLTPSYTTSWEQLLQVK</sequence>
<dbReference type="PROSITE" id="PS50173">
    <property type="entry name" value="UMUC"/>
    <property type="match status" value="1"/>
</dbReference>
<reference evidence="7" key="1">
    <citation type="submission" date="2023-07" db="EMBL/GenBank/DDBJ databases">
        <title>Genomic Encyclopedia of Type Strains, Phase IV (KMG-IV): sequencing the most valuable type-strain genomes for metagenomic binning, comparative biology and taxonomic classification.</title>
        <authorList>
            <person name="Goeker M."/>
        </authorList>
    </citation>
    <scope>NUCLEOTIDE SEQUENCE</scope>
    <source>
        <strain evidence="7">DSM 24202</strain>
    </source>
</reference>
<dbReference type="CDD" id="cd01700">
    <property type="entry name" value="PolY_Pol_V_umuC"/>
    <property type="match status" value="1"/>
</dbReference>
<evidence type="ECO:0000256" key="4">
    <source>
        <dbReference type="ARBA" id="ARBA00023204"/>
    </source>
</evidence>
<dbReference type="EMBL" id="JAUSVL010000001">
    <property type="protein sequence ID" value="MDQ0291453.1"/>
    <property type="molecule type" value="Genomic_DNA"/>
</dbReference>
<evidence type="ECO:0000256" key="3">
    <source>
        <dbReference type="ARBA" id="ARBA00023199"/>
    </source>
</evidence>
<dbReference type="Pfam" id="PF00817">
    <property type="entry name" value="IMS"/>
    <property type="match status" value="1"/>
</dbReference>
<gene>
    <name evidence="7" type="ORF">J3R75_003560</name>
</gene>
<dbReference type="Pfam" id="PF11798">
    <property type="entry name" value="IMS_HHH"/>
    <property type="match status" value="1"/>
</dbReference>
<dbReference type="GO" id="GO:0003684">
    <property type="term" value="F:damaged DNA binding"/>
    <property type="evidence" value="ECO:0007669"/>
    <property type="project" value="InterPro"/>
</dbReference>
<dbReference type="SUPFAM" id="SSF56672">
    <property type="entry name" value="DNA/RNA polymerases"/>
    <property type="match status" value="1"/>
</dbReference>
<dbReference type="GO" id="GO:0003887">
    <property type="term" value="F:DNA-directed DNA polymerase activity"/>
    <property type="evidence" value="ECO:0007669"/>
    <property type="project" value="TreeGrafter"/>
</dbReference>
<organism evidence="7 8">
    <name type="scientific">Oligosphaera ethanolica</name>
    <dbReference type="NCBI Taxonomy" id="760260"/>
    <lineage>
        <taxon>Bacteria</taxon>
        <taxon>Pseudomonadati</taxon>
        <taxon>Lentisphaerota</taxon>
        <taxon>Oligosphaeria</taxon>
        <taxon>Oligosphaerales</taxon>
        <taxon>Oligosphaeraceae</taxon>
        <taxon>Oligosphaera</taxon>
    </lineage>
</organism>
<evidence type="ECO:0000313" key="7">
    <source>
        <dbReference type="EMBL" id="MDQ0291453.1"/>
    </source>
</evidence>